<name>A0A0G1ARW6_9BACT</name>
<organism evidence="1 2">
    <name type="scientific">Candidatus Daviesbacteria bacterium GW2011_GWA1_42_6</name>
    <dbReference type="NCBI Taxonomy" id="1618420"/>
    <lineage>
        <taxon>Bacteria</taxon>
        <taxon>Candidatus Daviesiibacteriota</taxon>
    </lineage>
</organism>
<sequence length="78" mass="9149">MTEFYSPDRRLVDEIVRKAEDQVTRQALTENLDSPILTLMAVVRRAQISLKVYYPFLERKWYGQDPGEMWLANISTGQ</sequence>
<evidence type="ECO:0000313" key="2">
    <source>
        <dbReference type="Proteomes" id="UP000034135"/>
    </source>
</evidence>
<gene>
    <name evidence="1" type="ORF">UV33_C0047G0005</name>
</gene>
<dbReference type="AlphaFoldDB" id="A0A0G1ARW6"/>
<dbReference type="EMBL" id="LCEB01000047">
    <property type="protein sequence ID" value="KKS63762.1"/>
    <property type="molecule type" value="Genomic_DNA"/>
</dbReference>
<evidence type="ECO:0000313" key="1">
    <source>
        <dbReference type="EMBL" id="KKS63762.1"/>
    </source>
</evidence>
<dbReference type="Proteomes" id="UP000034135">
    <property type="component" value="Unassembled WGS sequence"/>
</dbReference>
<proteinExistence type="predicted"/>
<accession>A0A0G1ARW6</accession>
<reference evidence="1 2" key="1">
    <citation type="journal article" date="2015" name="Nature">
        <title>rRNA introns, odd ribosomes, and small enigmatic genomes across a large radiation of phyla.</title>
        <authorList>
            <person name="Brown C.T."/>
            <person name="Hug L.A."/>
            <person name="Thomas B.C."/>
            <person name="Sharon I."/>
            <person name="Castelle C.J."/>
            <person name="Singh A."/>
            <person name="Wilkins M.J."/>
            <person name="Williams K.H."/>
            <person name="Banfield J.F."/>
        </authorList>
    </citation>
    <scope>NUCLEOTIDE SEQUENCE [LARGE SCALE GENOMIC DNA]</scope>
</reference>
<comment type="caution">
    <text evidence="1">The sequence shown here is derived from an EMBL/GenBank/DDBJ whole genome shotgun (WGS) entry which is preliminary data.</text>
</comment>
<protein>
    <submittedName>
        <fullName evidence="1">Uncharacterized protein</fullName>
    </submittedName>
</protein>